<evidence type="ECO:0000313" key="2">
    <source>
        <dbReference type="Proteomes" id="UP000019335"/>
    </source>
</evidence>
<gene>
    <name evidence="1" type="ORF">Naga_100215g3</name>
</gene>
<reference evidence="1 2" key="1">
    <citation type="journal article" date="2014" name="Mol. Plant">
        <title>Chromosome Scale Genome Assembly and Transcriptome Profiling of Nannochloropsis gaditana in Nitrogen Depletion.</title>
        <authorList>
            <person name="Corteggiani Carpinelli E."/>
            <person name="Telatin A."/>
            <person name="Vitulo N."/>
            <person name="Forcato C."/>
            <person name="D'Angelo M."/>
            <person name="Schiavon R."/>
            <person name="Vezzi A."/>
            <person name="Giacometti G.M."/>
            <person name="Morosinotto T."/>
            <person name="Valle G."/>
        </authorList>
    </citation>
    <scope>NUCLEOTIDE SEQUENCE [LARGE SCALE GENOMIC DNA]</scope>
    <source>
        <strain evidence="1 2">B-31</strain>
    </source>
</reference>
<dbReference type="EMBL" id="AZIL01002480">
    <property type="protein sequence ID" value="EWM21394.1"/>
    <property type="molecule type" value="Genomic_DNA"/>
</dbReference>
<dbReference type="Proteomes" id="UP000019335">
    <property type="component" value="Unassembled WGS sequence"/>
</dbReference>
<evidence type="ECO:0000313" key="1">
    <source>
        <dbReference type="EMBL" id="EWM21394.1"/>
    </source>
</evidence>
<sequence length="151" mass="16778">MARAYIELLGAWGRQQSRWPWNQPNVYRVRGNRCTEILKRHLSGIEPAASSVACVVDCLPNAETLGLPALTINICEASGGTAMGRQHRNCPERIYKRHNYKSLSVEKVLDGQLPQECQTARLIYSRGEARGFYTASHHQTNEGVAGGDGRL</sequence>
<accession>W7TKW9</accession>
<comment type="caution">
    <text evidence="1">The sequence shown here is derived from an EMBL/GenBank/DDBJ whole genome shotgun (WGS) entry which is preliminary data.</text>
</comment>
<proteinExistence type="predicted"/>
<keyword evidence="2" id="KW-1185">Reference proteome</keyword>
<name>W7TKW9_9STRA</name>
<protein>
    <submittedName>
        <fullName evidence="1">Uncharacterized protein</fullName>
    </submittedName>
</protein>
<organism evidence="1 2">
    <name type="scientific">Nannochloropsis gaditana</name>
    <dbReference type="NCBI Taxonomy" id="72520"/>
    <lineage>
        <taxon>Eukaryota</taxon>
        <taxon>Sar</taxon>
        <taxon>Stramenopiles</taxon>
        <taxon>Ochrophyta</taxon>
        <taxon>Eustigmatophyceae</taxon>
        <taxon>Eustigmatales</taxon>
        <taxon>Monodopsidaceae</taxon>
        <taxon>Nannochloropsis</taxon>
    </lineage>
</organism>
<dbReference type="AlphaFoldDB" id="W7TKW9"/>